<evidence type="ECO:0000313" key="12">
    <source>
        <dbReference type="Proteomes" id="UP001152592"/>
    </source>
</evidence>
<feature type="transmembrane region" description="Helical" evidence="9">
    <location>
        <begin position="364"/>
        <end position="387"/>
    </location>
</feature>
<feature type="transmembrane region" description="Helical" evidence="9">
    <location>
        <begin position="429"/>
        <end position="451"/>
    </location>
</feature>
<keyword evidence="6 9" id="KW-0472">Membrane</keyword>
<feature type="transmembrane region" description="Helical" evidence="9">
    <location>
        <begin position="282"/>
        <end position="303"/>
    </location>
</feature>
<proteinExistence type="predicted"/>
<dbReference type="Proteomes" id="UP001152592">
    <property type="component" value="Unassembled WGS sequence"/>
</dbReference>
<keyword evidence="2 9" id="KW-0812">Transmembrane</keyword>
<dbReference type="PANTHER" id="PTHR31668">
    <property type="entry name" value="GLUCOSE TRANSPORT TRANSCRIPTION REGULATOR RGT1-RELATED-RELATED"/>
    <property type="match status" value="1"/>
</dbReference>
<evidence type="ECO:0000256" key="1">
    <source>
        <dbReference type="ARBA" id="ARBA00004370"/>
    </source>
</evidence>
<dbReference type="InterPro" id="IPR036864">
    <property type="entry name" value="Zn2-C6_fun-type_DNA-bd_sf"/>
</dbReference>
<dbReference type="Pfam" id="PF00172">
    <property type="entry name" value="Zn_clus"/>
    <property type="match status" value="1"/>
</dbReference>
<comment type="caution">
    <text evidence="11">The sequence shown here is derived from an EMBL/GenBank/DDBJ whole genome shotgun (WGS) entry which is preliminary data.</text>
</comment>
<dbReference type="Pfam" id="PF01490">
    <property type="entry name" value="Aa_trans"/>
    <property type="match status" value="1"/>
</dbReference>
<dbReference type="GO" id="GO:0000981">
    <property type="term" value="F:DNA-binding transcription factor activity, RNA polymerase II-specific"/>
    <property type="evidence" value="ECO:0007669"/>
    <property type="project" value="InterPro"/>
</dbReference>
<feature type="transmembrane region" description="Helical" evidence="9">
    <location>
        <begin position="241"/>
        <end position="261"/>
    </location>
</feature>
<evidence type="ECO:0000256" key="6">
    <source>
        <dbReference type="ARBA" id="ARBA00023136"/>
    </source>
</evidence>
<feature type="transmembrane region" description="Helical" evidence="9">
    <location>
        <begin position="174"/>
        <end position="190"/>
    </location>
</feature>
<dbReference type="InterPro" id="IPR013057">
    <property type="entry name" value="AA_transpt_TM"/>
</dbReference>
<evidence type="ECO:0000256" key="8">
    <source>
        <dbReference type="ARBA" id="ARBA00023242"/>
    </source>
</evidence>
<evidence type="ECO:0000256" key="2">
    <source>
        <dbReference type="ARBA" id="ARBA00022692"/>
    </source>
</evidence>
<dbReference type="PANTHER" id="PTHR31668:SF20">
    <property type="entry name" value="ZN(II)2CYS6 TRANSCRIPTION FACTOR (EUROFUNG)"/>
    <property type="match status" value="1"/>
</dbReference>
<evidence type="ECO:0000259" key="10">
    <source>
        <dbReference type="PROSITE" id="PS50048"/>
    </source>
</evidence>
<feature type="transmembrane region" description="Helical" evidence="9">
    <location>
        <begin position="323"/>
        <end position="343"/>
    </location>
</feature>
<evidence type="ECO:0000256" key="5">
    <source>
        <dbReference type="ARBA" id="ARBA00023125"/>
    </source>
</evidence>
<dbReference type="InterPro" id="IPR001138">
    <property type="entry name" value="Zn2Cys6_DnaBD"/>
</dbReference>
<dbReference type="CDD" id="cd12148">
    <property type="entry name" value="fungal_TF_MHR"/>
    <property type="match status" value="1"/>
</dbReference>
<evidence type="ECO:0000313" key="11">
    <source>
        <dbReference type="EMBL" id="CAG8359949.1"/>
    </source>
</evidence>
<feature type="transmembrane region" description="Helical" evidence="9">
    <location>
        <begin position="61"/>
        <end position="81"/>
    </location>
</feature>
<dbReference type="InterPro" id="IPR050797">
    <property type="entry name" value="Carb_Metab_Trans_Reg"/>
</dbReference>
<accession>A0A9W4ISY2</accession>
<dbReference type="EMBL" id="CAJVPD010000166">
    <property type="protein sequence ID" value="CAG8359949.1"/>
    <property type="molecule type" value="Genomic_DNA"/>
</dbReference>
<comment type="subcellular location">
    <subcellularLocation>
        <location evidence="1">Membrane</location>
    </subcellularLocation>
</comment>
<sequence length="1080" mass="118760">MASSLNETVPVDATKTTKRVYESNILGPDGDKLAIEDMNGRERQIEEHGIQKFNRLGWKRLTIVLIAEAVALGTLSIPSTFATLGMVAGVITCIGVGFLAIYTSYIVGRVKVLNPHITNFPDAAHLMFSKLGCGRFGYELVTVMLGLLLVFLGASHCLTGTIAFETITESNTCSIVFAVVSAIILFLLAIPPSFTEVAILGYVDFASILIAVGITIIGTGVESTNSSHGLSNVNWSAWPKPGITFSEGFIACTNIVFAYTITLCQISFMDEMHTPSDYMKSIWSLGFIEITVYTLTGALVYAFVGQDVKSPALLSAGHFLSRLVFGIALPVIFISGSINIVVFGRMVHGRIFKNSYIRFINTPVGWITWLVTILVTVIVAFIIAEVIPFFNDLLSIMSALFVSGFTFYFPAMMWFLLLREGPITTPKNIALAILNAFIFVIGILILVAGTYTSIQDIIDQYRAGTVSGVFSCKAFSPTSLRVPGLWQYDCHLPIFSAPLDLMSDSPVKQACEACRRRKVKCTSPRPCKQCRSAGLVCRTSIQQQRKGRQSQKTANILSELRSKENVQTLPRETSIYSPSTGPRIESVTPLSPPASGRCQFSRTAGLLSSSLINDCSGYFFSRMRGTVPILQPCGFQKQIDLAGSSLHAYCLVTAFCAFVVTQTGFSVEYDSMNYSGKCSFEDFRGSLITEATEARRHIDPVTDPVRQSIIIAFLLYGCHIGLGNQRNAYYYLREATTLYTASALDDQASSRQVDDDDPSEEGKLFWLLVISERAHAIRRHRPITLQVTSESPQLEDDPNLPTSTAGFLCLVNLYRPFDESFLGQWNGINASCSIESLVQLQERIQNAVPADLDLPDILMADLRVSQQWLRIMIWQLSTTAGFLSTSPTHACMDFRHPLQIAEDLCLATWKLSKQSMETHGIGLIEKLFEVACTLVDVMACLSVAGLRSSGFKLGPQDYLKHLCTLIHDLPGGRRRYLPLLLTKIRQSLSSMIAPITIHLNLQPYPPAGSSVPDRDTLSPIVSSQISLQEGLTGSTSADIHPGSTPGNWMDSNFNYAEMSRIGDKTPEIDEAFLQYSSYFS</sequence>
<gene>
    <name evidence="11" type="ORF">PSALAMII_LOCUS3554</name>
</gene>
<dbReference type="SUPFAM" id="SSF57701">
    <property type="entry name" value="Zn2/Cys6 DNA-binding domain"/>
    <property type="match status" value="1"/>
</dbReference>
<name>A0A9W4ISY2_9EURO</name>
<feature type="transmembrane region" description="Helical" evidence="9">
    <location>
        <begin position="393"/>
        <end position="417"/>
    </location>
</feature>
<dbReference type="PROSITE" id="PS50048">
    <property type="entry name" value="ZN2_CY6_FUNGAL_2"/>
    <property type="match status" value="1"/>
</dbReference>
<keyword evidence="8" id="KW-0539">Nucleus</keyword>
<keyword evidence="4" id="KW-0805">Transcription regulation</keyword>
<reference evidence="11" key="1">
    <citation type="submission" date="2021-07" db="EMBL/GenBank/DDBJ databases">
        <authorList>
            <person name="Branca A.L. A."/>
        </authorList>
    </citation>
    <scope>NUCLEOTIDE SEQUENCE</scope>
</reference>
<dbReference type="SMART" id="SM00066">
    <property type="entry name" value="GAL4"/>
    <property type="match status" value="1"/>
</dbReference>
<keyword evidence="5" id="KW-0238">DNA-binding</keyword>
<dbReference type="Gene3D" id="4.10.240.10">
    <property type="entry name" value="Zn(2)-C6 fungal-type DNA-binding domain"/>
    <property type="match status" value="1"/>
</dbReference>
<evidence type="ECO:0000256" key="3">
    <source>
        <dbReference type="ARBA" id="ARBA00022989"/>
    </source>
</evidence>
<dbReference type="GO" id="GO:0003677">
    <property type="term" value="F:DNA binding"/>
    <property type="evidence" value="ECO:0007669"/>
    <property type="project" value="UniProtKB-KW"/>
</dbReference>
<evidence type="ECO:0000256" key="7">
    <source>
        <dbReference type="ARBA" id="ARBA00023163"/>
    </source>
</evidence>
<evidence type="ECO:0000256" key="4">
    <source>
        <dbReference type="ARBA" id="ARBA00023015"/>
    </source>
</evidence>
<feature type="transmembrane region" description="Helical" evidence="9">
    <location>
        <begin position="87"/>
        <end position="107"/>
    </location>
</feature>
<keyword evidence="3 9" id="KW-1133">Transmembrane helix</keyword>
<organism evidence="11 12">
    <name type="scientific">Penicillium salamii</name>
    <dbReference type="NCBI Taxonomy" id="1612424"/>
    <lineage>
        <taxon>Eukaryota</taxon>
        <taxon>Fungi</taxon>
        <taxon>Dikarya</taxon>
        <taxon>Ascomycota</taxon>
        <taxon>Pezizomycotina</taxon>
        <taxon>Eurotiomycetes</taxon>
        <taxon>Eurotiomycetidae</taxon>
        <taxon>Eurotiales</taxon>
        <taxon>Aspergillaceae</taxon>
        <taxon>Penicillium</taxon>
    </lineage>
</organism>
<protein>
    <recommendedName>
        <fullName evidence="10">Zn(2)-C6 fungal-type domain-containing protein</fullName>
    </recommendedName>
</protein>
<dbReference type="CDD" id="cd00067">
    <property type="entry name" value="GAL4"/>
    <property type="match status" value="1"/>
</dbReference>
<dbReference type="OrthoDB" id="252020at2759"/>
<keyword evidence="7" id="KW-0804">Transcription</keyword>
<feature type="transmembrane region" description="Helical" evidence="9">
    <location>
        <begin position="197"/>
        <end position="221"/>
    </location>
</feature>
<dbReference type="GO" id="GO:0016020">
    <property type="term" value="C:membrane"/>
    <property type="evidence" value="ECO:0007669"/>
    <property type="project" value="UniProtKB-SubCell"/>
</dbReference>
<feature type="domain" description="Zn(2)-C6 fungal-type" evidence="10">
    <location>
        <begin position="510"/>
        <end position="539"/>
    </location>
</feature>
<dbReference type="GO" id="GO:0008270">
    <property type="term" value="F:zinc ion binding"/>
    <property type="evidence" value="ECO:0007669"/>
    <property type="project" value="InterPro"/>
</dbReference>
<dbReference type="AlphaFoldDB" id="A0A9W4ISY2"/>
<dbReference type="PROSITE" id="PS00463">
    <property type="entry name" value="ZN2_CY6_FUNGAL_1"/>
    <property type="match status" value="1"/>
</dbReference>
<evidence type="ECO:0000256" key="9">
    <source>
        <dbReference type="SAM" id="Phobius"/>
    </source>
</evidence>
<feature type="transmembrane region" description="Helical" evidence="9">
    <location>
        <begin position="136"/>
        <end position="154"/>
    </location>
</feature>